<dbReference type="InterPro" id="IPR023614">
    <property type="entry name" value="Porin_dom_sf"/>
</dbReference>
<proteinExistence type="inferred from homology"/>
<dbReference type="GO" id="GO:0015288">
    <property type="term" value="F:porin activity"/>
    <property type="evidence" value="ECO:0007669"/>
    <property type="project" value="TreeGrafter"/>
</dbReference>
<accession>A0A377W5P7</accession>
<evidence type="ECO:0000313" key="4">
    <source>
        <dbReference type="EMBL" id="STT49829.1"/>
    </source>
</evidence>
<sequence length="67" mass="7407">MVVSISGGINRSDFNANGEKAVFFGAMYDMKNWDMPGWAFGASYVYAWDAKPGRMSSPMRTMTLTIA</sequence>
<evidence type="ECO:0000256" key="2">
    <source>
        <dbReference type="ARBA" id="ARBA00022448"/>
    </source>
</evidence>
<name>A0A377W5P7_KLEPN</name>
<reference evidence="4 5" key="1">
    <citation type="submission" date="2018-06" db="EMBL/GenBank/DDBJ databases">
        <authorList>
            <consortium name="Pathogen Informatics"/>
            <person name="Doyle S."/>
        </authorList>
    </citation>
    <scope>NUCLEOTIDE SEQUENCE [LARGE SCALE GENOMIC DNA]</scope>
    <source>
        <strain evidence="4 5">NCTC9637</strain>
    </source>
</reference>
<dbReference type="GO" id="GO:0015772">
    <property type="term" value="P:oligosaccharide transport"/>
    <property type="evidence" value="ECO:0007669"/>
    <property type="project" value="TreeGrafter"/>
</dbReference>
<dbReference type="AlphaFoldDB" id="A0A377W5P7"/>
<dbReference type="EMBL" id="UGLB01000003">
    <property type="protein sequence ID" value="STT49829.1"/>
    <property type="molecule type" value="Genomic_DNA"/>
</dbReference>
<comment type="similarity">
    <text evidence="1">Belongs to the outer membrane porin (Opr) (TC 1.B.25) family.</text>
</comment>
<gene>
    <name evidence="4" type="ORF">NCTC9637_04799</name>
</gene>
<dbReference type="PANTHER" id="PTHR34596">
    <property type="entry name" value="CHITOPORIN"/>
    <property type="match status" value="1"/>
</dbReference>
<dbReference type="Gene3D" id="2.40.160.10">
    <property type="entry name" value="Porin"/>
    <property type="match status" value="1"/>
</dbReference>
<evidence type="ECO:0000313" key="5">
    <source>
        <dbReference type="Proteomes" id="UP000255099"/>
    </source>
</evidence>
<keyword evidence="3" id="KW-0732">Signal</keyword>
<dbReference type="Proteomes" id="UP000255099">
    <property type="component" value="Unassembled WGS sequence"/>
</dbReference>
<keyword evidence="2" id="KW-0813">Transport</keyword>
<protein>
    <submittedName>
        <fullName evidence="4">N-acetylglucosamine-regulated outer membrane porin</fullName>
    </submittedName>
</protein>
<evidence type="ECO:0000256" key="3">
    <source>
        <dbReference type="ARBA" id="ARBA00022729"/>
    </source>
</evidence>
<dbReference type="GO" id="GO:0016020">
    <property type="term" value="C:membrane"/>
    <property type="evidence" value="ECO:0007669"/>
    <property type="project" value="InterPro"/>
</dbReference>
<organism evidence="4 5">
    <name type="scientific">Klebsiella pneumoniae</name>
    <dbReference type="NCBI Taxonomy" id="573"/>
    <lineage>
        <taxon>Bacteria</taxon>
        <taxon>Pseudomonadati</taxon>
        <taxon>Pseudomonadota</taxon>
        <taxon>Gammaproteobacteria</taxon>
        <taxon>Enterobacterales</taxon>
        <taxon>Enterobacteriaceae</taxon>
        <taxon>Klebsiella/Raoultella group</taxon>
        <taxon>Klebsiella</taxon>
        <taxon>Klebsiella pneumoniae complex</taxon>
    </lineage>
</organism>
<evidence type="ECO:0000256" key="1">
    <source>
        <dbReference type="ARBA" id="ARBA00009075"/>
    </source>
</evidence>
<dbReference type="PANTHER" id="PTHR34596:SF2">
    <property type="entry name" value="CHITOPORIN"/>
    <property type="match status" value="1"/>
</dbReference>
<dbReference type="InterPro" id="IPR005318">
    <property type="entry name" value="OM_porin_bac"/>
</dbReference>